<reference evidence="2 3" key="1">
    <citation type="submission" date="2011-02" db="EMBL/GenBank/DDBJ databases">
        <title>The Genome Sequence of Sphaeroforma arctica JP610.</title>
        <authorList>
            <consortium name="The Broad Institute Genome Sequencing Platform"/>
            <person name="Russ C."/>
            <person name="Cuomo C."/>
            <person name="Young S.K."/>
            <person name="Zeng Q."/>
            <person name="Gargeya S."/>
            <person name="Alvarado L."/>
            <person name="Berlin A."/>
            <person name="Chapman S.B."/>
            <person name="Chen Z."/>
            <person name="Freedman E."/>
            <person name="Gellesch M."/>
            <person name="Goldberg J."/>
            <person name="Griggs A."/>
            <person name="Gujja S."/>
            <person name="Heilman E."/>
            <person name="Heiman D."/>
            <person name="Howarth C."/>
            <person name="Mehta T."/>
            <person name="Neiman D."/>
            <person name="Pearson M."/>
            <person name="Roberts A."/>
            <person name="Saif S."/>
            <person name="Shea T."/>
            <person name="Shenoy N."/>
            <person name="Sisk P."/>
            <person name="Stolte C."/>
            <person name="Sykes S."/>
            <person name="White J."/>
            <person name="Yandava C."/>
            <person name="Burger G."/>
            <person name="Gray M.W."/>
            <person name="Holland P.W.H."/>
            <person name="King N."/>
            <person name="Lang F.B.F."/>
            <person name="Roger A.J."/>
            <person name="Ruiz-Trillo I."/>
            <person name="Haas B."/>
            <person name="Nusbaum C."/>
            <person name="Birren B."/>
        </authorList>
    </citation>
    <scope>NUCLEOTIDE SEQUENCE [LARGE SCALE GENOMIC DNA]</scope>
    <source>
        <strain evidence="2 3">JP610</strain>
    </source>
</reference>
<dbReference type="EMBL" id="KQ241779">
    <property type="protein sequence ID" value="KNC84213.1"/>
    <property type="molecule type" value="Genomic_DNA"/>
</dbReference>
<dbReference type="AlphaFoldDB" id="A0A0L0G7L3"/>
<evidence type="ECO:0000256" key="1">
    <source>
        <dbReference type="SAM" id="MobiDB-lite"/>
    </source>
</evidence>
<accession>A0A0L0G7L3</accession>
<dbReference type="Proteomes" id="UP000054560">
    <property type="component" value="Unassembled WGS sequence"/>
</dbReference>
<gene>
    <name evidence="2" type="ORF">SARC_03545</name>
</gene>
<feature type="compositionally biased region" description="Basic and acidic residues" evidence="1">
    <location>
        <begin position="64"/>
        <end position="107"/>
    </location>
</feature>
<name>A0A0L0G7L3_9EUKA</name>
<protein>
    <submittedName>
        <fullName evidence="2">Uncharacterized protein</fullName>
    </submittedName>
</protein>
<keyword evidence="3" id="KW-1185">Reference proteome</keyword>
<feature type="compositionally biased region" description="Basic and acidic residues" evidence="1">
    <location>
        <begin position="47"/>
        <end position="57"/>
    </location>
</feature>
<sequence>IRCLGAERSSNSSNCGFKKGRFSLPSWNAKLDHSIVTQISSPNTSEPPKKRQHELELSRGNNTGDKDKEKAARYKAANDKVKAARYKAAKDKAAKDKGGKPKDGVND</sequence>
<evidence type="ECO:0000313" key="2">
    <source>
        <dbReference type="EMBL" id="KNC84213.1"/>
    </source>
</evidence>
<feature type="compositionally biased region" description="Polar residues" evidence="1">
    <location>
        <begin position="35"/>
        <end position="46"/>
    </location>
</feature>
<organism evidence="2 3">
    <name type="scientific">Sphaeroforma arctica JP610</name>
    <dbReference type="NCBI Taxonomy" id="667725"/>
    <lineage>
        <taxon>Eukaryota</taxon>
        <taxon>Ichthyosporea</taxon>
        <taxon>Ichthyophonida</taxon>
        <taxon>Sphaeroforma</taxon>
    </lineage>
</organism>
<proteinExistence type="predicted"/>
<feature type="non-terminal residue" evidence="2">
    <location>
        <position position="1"/>
    </location>
</feature>
<evidence type="ECO:0000313" key="3">
    <source>
        <dbReference type="Proteomes" id="UP000054560"/>
    </source>
</evidence>
<dbReference type="RefSeq" id="XP_014158115.1">
    <property type="nucleotide sequence ID" value="XM_014302640.1"/>
</dbReference>
<feature type="region of interest" description="Disordered" evidence="1">
    <location>
        <begin position="35"/>
        <end position="107"/>
    </location>
</feature>
<dbReference type="GeneID" id="25904049"/>